<evidence type="ECO:0000313" key="1">
    <source>
        <dbReference type="EMBL" id="JAH86712.1"/>
    </source>
</evidence>
<dbReference type="AlphaFoldDB" id="A0A0E9W8L7"/>
<dbReference type="EMBL" id="GBXM01021865">
    <property type="protein sequence ID" value="JAH86712.1"/>
    <property type="molecule type" value="Transcribed_RNA"/>
</dbReference>
<organism evidence="1">
    <name type="scientific">Anguilla anguilla</name>
    <name type="common">European freshwater eel</name>
    <name type="synonym">Muraena anguilla</name>
    <dbReference type="NCBI Taxonomy" id="7936"/>
    <lineage>
        <taxon>Eukaryota</taxon>
        <taxon>Metazoa</taxon>
        <taxon>Chordata</taxon>
        <taxon>Craniata</taxon>
        <taxon>Vertebrata</taxon>
        <taxon>Euteleostomi</taxon>
        <taxon>Actinopterygii</taxon>
        <taxon>Neopterygii</taxon>
        <taxon>Teleostei</taxon>
        <taxon>Anguilliformes</taxon>
        <taxon>Anguillidae</taxon>
        <taxon>Anguilla</taxon>
    </lineage>
</organism>
<protein>
    <submittedName>
        <fullName evidence="1">Uncharacterized protein</fullName>
    </submittedName>
</protein>
<reference evidence="1" key="1">
    <citation type="submission" date="2014-11" db="EMBL/GenBank/DDBJ databases">
        <authorList>
            <person name="Amaro Gonzalez C."/>
        </authorList>
    </citation>
    <scope>NUCLEOTIDE SEQUENCE</scope>
</reference>
<reference evidence="1" key="2">
    <citation type="journal article" date="2015" name="Fish Shellfish Immunol.">
        <title>Early steps in the European eel (Anguilla anguilla)-Vibrio vulnificus interaction in the gills: Role of the RtxA13 toxin.</title>
        <authorList>
            <person name="Callol A."/>
            <person name="Pajuelo D."/>
            <person name="Ebbesson L."/>
            <person name="Teles M."/>
            <person name="MacKenzie S."/>
            <person name="Amaro C."/>
        </authorList>
    </citation>
    <scope>NUCLEOTIDE SEQUENCE</scope>
</reference>
<accession>A0A0E9W8L7</accession>
<name>A0A0E9W8L7_ANGAN</name>
<sequence>MFLYTYFRTFKRLMFFFFTAIMNELMCTPSCFCFSSGMCRYTSLFRRSLRNHFGITHV</sequence>
<proteinExistence type="predicted"/>